<gene>
    <name evidence="2" type="ORF">V1286_001381</name>
</gene>
<protein>
    <recommendedName>
        <fullName evidence="4">Peptide ABC transporter permease</fullName>
    </recommendedName>
</protein>
<dbReference type="RefSeq" id="WP_334478424.1">
    <property type="nucleotide sequence ID" value="NZ_JAZHRV010000001.1"/>
</dbReference>
<comment type="caution">
    <text evidence="2">The sequence shown here is derived from an EMBL/GenBank/DDBJ whole genome shotgun (WGS) entry which is preliminary data.</text>
</comment>
<reference evidence="2 3" key="1">
    <citation type="submission" date="2024-02" db="EMBL/GenBank/DDBJ databases">
        <title>Adaptive strategies in a cosmopolitan and abundant soil bacterium.</title>
        <authorList>
            <person name="Carini P."/>
        </authorList>
    </citation>
    <scope>NUCLEOTIDE SEQUENCE [LARGE SCALE GENOMIC DNA]</scope>
    <source>
        <strain evidence="2 3">AZCC 1608</strain>
    </source>
</reference>
<evidence type="ECO:0000313" key="2">
    <source>
        <dbReference type="EMBL" id="MEH2553852.1"/>
    </source>
</evidence>
<dbReference type="EMBL" id="JAZHRV010000001">
    <property type="protein sequence ID" value="MEH2553852.1"/>
    <property type="molecule type" value="Genomic_DNA"/>
</dbReference>
<evidence type="ECO:0000256" key="1">
    <source>
        <dbReference type="SAM" id="Phobius"/>
    </source>
</evidence>
<proteinExistence type="predicted"/>
<accession>A0ABU8B6Q3</accession>
<evidence type="ECO:0008006" key="4">
    <source>
        <dbReference type="Google" id="ProtNLM"/>
    </source>
</evidence>
<keyword evidence="1" id="KW-0472">Membrane</keyword>
<sequence length="54" mass="5888">MTERNERPTAPYPAEKARGGEIILRTPLRRAIFIAGLAGAVVLALLLAFARFAH</sequence>
<keyword evidence="3" id="KW-1185">Reference proteome</keyword>
<keyword evidence="1" id="KW-1133">Transmembrane helix</keyword>
<evidence type="ECO:0000313" key="3">
    <source>
        <dbReference type="Proteomes" id="UP001364224"/>
    </source>
</evidence>
<dbReference type="Proteomes" id="UP001364224">
    <property type="component" value="Unassembled WGS sequence"/>
</dbReference>
<feature type="transmembrane region" description="Helical" evidence="1">
    <location>
        <begin position="31"/>
        <end position="53"/>
    </location>
</feature>
<name>A0ABU8B6Q3_9BRAD</name>
<keyword evidence="1" id="KW-0812">Transmembrane</keyword>
<organism evidence="2 3">
    <name type="scientific">Bradyrhizobium algeriense</name>
    <dbReference type="NCBI Taxonomy" id="634784"/>
    <lineage>
        <taxon>Bacteria</taxon>
        <taxon>Pseudomonadati</taxon>
        <taxon>Pseudomonadota</taxon>
        <taxon>Alphaproteobacteria</taxon>
        <taxon>Hyphomicrobiales</taxon>
        <taxon>Nitrobacteraceae</taxon>
        <taxon>Bradyrhizobium</taxon>
    </lineage>
</organism>